<dbReference type="SUPFAM" id="SSF88723">
    <property type="entry name" value="PIN domain-like"/>
    <property type="match status" value="1"/>
</dbReference>
<dbReference type="InterPro" id="IPR006085">
    <property type="entry name" value="XPG_DNA_repair_N"/>
</dbReference>
<feature type="domain" description="Post-transcriptional regulator MKT1 N-terminal" evidence="5">
    <location>
        <begin position="314"/>
        <end position="402"/>
    </location>
</feature>
<feature type="domain" description="Post-transcriptional regulator MKT1 C-terminal" evidence="4">
    <location>
        <begin position="484"/>
        <end position="724"/>
    </location>
</feature>
<evidence type="ECO:0000259" key="5">
    <source>
        <dbReference type="Pfam" id="PF12247"/>
    </source>
</evidence>
<dbReference type="CDD" id="cd09902">
    <property type="entry name" value="H3TH_MKT1"/>
    <property type="match status" value="1"/>
</dbReference>
<keyword evidence="1" id="KW-0810">Translation regulation</keyword>
<dbReference type="InterPro" id="IPR022039">
    <property type="entry name" value="MKT1_C"/>
</dbReference>
<dbReference type="GO" id="GO:0004518">
    <property type="term" value="F:nuclease activity"/>
    <property type="evidence" value="ECO:0007669"/>
    <property type="project" value="InterPro"/>
</dbReference>
<dbReference type="Pfam" id="PF00752">
    <property type="entry name" value="XPG_N"/>
    <property type="match status" value="1"/>
</dbReference>
<dbReference type="GO" id="GO:0003730">
    <property type="term" value="F:mRNA 3'-UTR binding"/>
    <property type="evidence" value="ECO:0007669"/>
    <property type="project" value="TreeGrafter"/>
</dbReference>
<accession>A0AA39L4H1</accession>
<evidence type="ECO:0000256" key="2">
    <source>
        <dbReference type="ARBA" id="ARBA00024023"/>
    </source>
</evidence>
<keyword evidence="7" id="KW-1185">Reference proteome</keyword>
<evidence type="ECO:0000313" key="7">
    <source>
        <dbReference type="Proteomes" id="UP001175261"/>
    </source>
</evidence>
<dbReference type="PRINTS" id="PR00853">
    <property type="entry name" value="XPGRADSUPER"/>
</dbReference>
<dbReference type="InterPro" id="IPR006084">
    <property type="entry name" value="XPG/Rad2"/>
</dbReference>
<sequence>MPFLNEDKYIDGQATTYDVAELEDCAIAVDASYYLKQLLDSSAAHEPLLPALGGLTGIESHISESLDLWAKHKITPFFVFDGQTVTGQDDISMKRARAANRKTDEAWNLYSNTEATAAVHAFGASPGAYRIQSLYPLLQDALKKRGLHFLVPPYNACAQLAYFEMIDSEQCAGVMGPQELLLYPIKDTIIRDFNWEARTVTAISKKRLLRNMGVSEPMLIDSILMTGTSFLATFPPLQDASMYPESYTVMDAVNILRTSDKAVANACASFNDILRAQDPDWLDNYRKARMAVHHFIYVAEDGEVRVNDIDRLTGDNHEYLGLQLPAELFHYLNTGLIGPRILNCITHSQIVIQPTLDGGASDEYKKLVTSQLIPIKEQTLALIIPRVHRGIAHKPITMRVWFDNKFSHKMGHISLQPQPSTKVATWDVKDSDLRAFFPQDFAGPVSLEVLSLANTDFVEKTFAKQRPIRGIDSAEMVVSVALWRFLHLRGYVNDAHKLTKWGNALATTLLAIKDASEEEIPGLDEAAILAFELIRFGLLNGSNQGEQSGLPRKGSDEDKRSLILVSQCASLLRLNHQVCGYTGPLNKSLLAFRALSSTVRETDRDLIEAIVASMFMYGQSQRERDDYLDISQKLPFLSEPDIGLGIAVRTFFDEDEPSHTKEERSQRLDVFPSVYLPYAEDVRADIRTSCNFVDALNKGVQTLDSKELPATDKTTWAKAQAYLEARPF</sequence>
<evidence type="ECO:0000256" key="1">
    <source>
        <dbReference type="ARBA" id="ARBA00022845"/>
    </source>
</evidence>
<feature type="domain" description="XPG N-terminal" evidence="3">
    <location>
        <begin position="15"/>
        <end position="98"/>
    </location>
</feature>
<dbReference type="InterPro" id="IPR037314">
    <property type="entry name" value="MKT1_H3TH"/>
</dbReference>
<dbReference type="Gene3D" id="3.40.50.1010">
    <property type="entry name" value="5'-nuclease"/>
    <property type="match status" value="1"/>
</dbReference>
<dbReference type="AlphaFoldDB" id="A0AA39L4H1"/>
<organism evidence="6 7">
    <name type="scientific">Sarocladium strictum</name>
    <name type="common">Black bundle disease fungus</name>
    <name type="synonym">Acremonium strictum</name>
    <dbReference type="NCBI Taxonomy" id="5046"/>
    <lineage>
        <taxon>Eukaryota</taxon>
        <taxon>Fungi</taxon>
        <taxon>Dikarya</taxon>
        <taxon>Ascomycota</taxon>
        <taxon>Pezizomycotina</taxon>
        <taxon>Sordariomycetes</taxon>
        <taxon>Hypocreomycetidae</taxon>
        <taxon>Hypocreales</taxon>
        <taxon>Sarocladiaceae</taxon>
        <taxon>Sarocladium</taxon>
    </lineage>
</organism>
<dbReference type="Pfam" id="PF12246">
    <property type="entry name" value="MKT1_C"/>
    <property type="match status" value="1"/>
</dbReference>
<evidence type="ECO:0000313" key="6">
    <source>
        <dbReference type="EMBL" id="KAK0383584.1"/>
    </source>
</evidence>
<dbReference type="GO" id="GO:0006417">
    <property type="term" value="P:regulation of translation"/>
    <property type="evidence" value="ECO:0007669"/>
    <property type="project" value="UniProtKB-KW"/>
</dbReference>
<dbReference type="InterPro" id="IPR022040">
    <property type="entry name" value="MKT1_N"/>
</dbReference>
<proteinExistence type="inferred from homology"/>
<gene>
    <name evidence="6" type="ORF">NLU13_9495</name>
</gene>
<dbReference type="Proteomes" id="UP001175261">
    <property type="component" value="Unassembled WGS sequence"/>
</dbReference>
<reference evidence="6" key="1">
    <citation type="submission" date="2022-10" db="EMBL/GenBank/DDBJ databases">
        <title>Determination and structural analysis of whole genome sequence of Sarocladium strictum F4-1.</title>
        <authorList>
            <person name="Hu L."/>
            <person name="Jiang Y."/>
        </authorList>
    </citation>
    <scope>NUCLEOTIDE SEQUENCE</scope>
    <source>
        <strain evidence="6">F4-1</strain>
    </source>
</reference>
<comment type="similarity">
    <text evidence="2">Belongs to the XPG/RAD2 endonuclease family.</text>
</comment>
<evidence type="ECO:0000259" key="4">
    <source>
        <dbReference type="Pfam" id="PF12246"/>
    </source>
</evidence>
<dbReference type="PANTHER" id="PTHR11081">
    <property type="entry name" value="FLAP ENDONUCLEASE FAMILY MEMBER"/>
    <property type="match status" value="1"/>
</dbReference>
<dbReference type="PANTHER" id="PTHR11081:SF32">
    <property type="entry name" value="POST-TRANSCRIPTIONAL REGULATOR MKT1"/>
    <property type="match status" value="1"/>
</dbReference>
<dbReference type="Pfam" id="PF12247">
    <property type="entry name" value="MKT1_N"/>
    <property type="match status" value="1"/>
</dbReference>
<comment type="caution">
    <text evidence="6">The sequence shown here is derived from an EMBL/GenBank/DDBJ whole genome shotgun (WGS) entry which is preliminary data.</text>
</comment>
<protein>
    <submittedName>
        <fullName evidence="6">Uncharacterized protein</fullName>
    </submittedName>
</protein>
<dbReference type="CDD" id="cd09858">
    <property type="entry name" value="PIN_MKT1"/>
    <property type="match status" value="1"/>
</dbReference>
<dbReference type="InterPro" id="IPR029060">
    <property type="entry name" value="PIN-like_dom_sf"/>
</dbReference>
<evidence type="ECO:0000259" key="3">
    <source>
        <dbReference type="Pfam" id="PF00752"/>
    </source>
</evidence>
<name>A0AA39L4H1_SARSR</name>
<dbReference type="EMBL" id="JAPDFR010000009">
    <property type="protein sequence ID" value="KAK0383584.1"/>
    <property type="molecule type" value="Genomic_DNA"/>
</dbReference>